<evidence type="ECO:0000313" key="3">
    <source>
        <dbReference type="Proteomes" id="UP000198607"/>
    </source>
</evidence>
<sequence length="340" mass="35940">MRATGFAIEGASIASQHGSVAAVPGLGSADAAGLCTLSVSLEMVECSDTGLRRDHNEDAVFSDAAQGLALVADGIGGRSAGEIASAMAVTCLSAGLREDVARLRVRRQGPESDERFLRNRMAQRIHEANEAILAAAQRTPQYAGMGTTLVAAVFHDDRVIVAHLGDSRLYRLREGALSSLTRDHSLRQEQIDQGLLMPHMARQARHRHVITRALGVDSGVQAEIAAHGVVSGDVYLLCSDGLTDMLEDVEIEATLIRWANDVEAAATELVRLANAHGGHDNVSVVLVRVAGENAVARRGWASFFRHLGWGGGGNDSREWCGGGVGSVAQASARSVRRGDA</sequence>
<dbReference type="AlphaFoldDB" id="A0A1G8FND9"/>
<feature type="domain" description="PPM-type phosphatase" evidence="1">
    <location>
        <begin position="42"/>
        <end position="289"/>
    </location>
</feature>
<dbReference type="Proteomes" id="UP000198607">
    <property type="component" value="Unassembled WGS sequence"/>
</dbReference>
<dbReference type="CDD" id="cd00143">
    <property type="entry name" value="PP2Cc"/>
    <property type="match status" value="1"/>
</dbReference>
<dbReference type="SMART" id="SM00332">
    <property type="entry name" value="PP2Cc"/>
    <property type="match status" value="1"/>
</dbReference>
<dbReference type="SMART" id="SM00331">
    <property type="entry name" value="PP2C_SIG"/>
    <property type="match status" value="1"/>
</dbReference>
<reference evidence="2 3" key="1">
    <citation type="submission" date="2016-10" db="EMBL/GenBank/DDBJ databases">
        <authorList>
            <person name="de Groot N.N."/>
        </authorList>
    </citation>
    <scope>NUCLEOTIDE SEQUENCE [LARGE SCALE GENOMIC DNA]</scope>
    <source>
        <strain evidence="2 3">DSM 5885</strain>
    </source>
</reference>
<dbReference type="RefSeq" id="WP_091937884.1">
    <property type="nucleotide sequence ID" value="NZ_FNCY01000009.1"/>
</dbReference>
<dbReference type="InterPro" id="IPR015655">
    <property type="entry name" value="PP2C"/>
</dbReference>
<gene>
    <name evidence="2" type="ORF">SAMN05660652_02374</name>
</gene>
<dbReference type="EMBL" id="FNCY01000009">
    <property type="protein sequence ID" value="SDH83601.1"/>
    <property type="molecule type" value="Genomic_DNA"/>
</dbReference>
<dbReference type="InterPro" id="IPR001932">
    <property type="entry name" value="PPM-type_phosphatase-like_dom"/>
</dbReference>
<dbReference type="Gene3D" id="3.60.40.10">
    <property type="entry name" value="PPM-type phosphatase domain"/>
    <property type="match status" value="1"/>
</dbReference>
<accession>A0A1G8FND9</accession>
<protein>
    <submittedName>
        <fullName evidence="2">Protein phosphatase</fullName>
    </submittedName>
</protein>
<dbReference type="Pfam" id="PF13672">
    <property type="entry name" value="PP2C_2"/>
    <property type="match status" value="1"/>
</dbReference>
<evidence type="ECO:0000259" key="1">
    <source>
        <dbReference type="PROSITE" id="PS51746"/>
    </source>
</evidence>
<dbReference type="STRING" id="83767.SAMN05660652_02374"/>
<dbReference type="GO" id="GO:0004722">
    <property type="term" value="F:protein serine/threonine phosphatase activity"/>
    <property type="evidence" value="ECO:0007669"/>
    <property type="project" value="InterPro"/>
</dbReference>
<dbReference type="PANTHER" id="PTHR13832">
    <property type="entry name" value="PROTEIN PHOSPHATASE 2C"/>
    <property type="match status" value="1"/>
</dbReference>
<organism evidence="2 3">
    <name type="scientific">Propionivibrio dicarboxylicus</name>
    <dbReference type="NCBI Taxonomy" id="83767"/>
    <lineage>
        <taxon>Bacteria</taxon>
        <taxon>Pseudomonadati</taxon>
        <taxon>Pseudomonadota</taxon>
        <taxon>Betaproteobacteria</taxon>
        <taxon>Rhodocyclales</taxon>
        <taxon>Rhodocyclaceae</taxon>
        <taxon>Propionivibrio</taxon>
    </lineage>
</organism>
<name>A0A1G8FND9_9RHOO</name>
<dbReference type="OrthoDB" id="9801841at2"/>
<proteinExistence type="predicted"/>
<keyword evidence="3" id="KW-1185">Reference proteome</keyword>
<dbReference type="SUPFAM" id="SSF81606">
    <property type="entry name" value="PP2C-like"/>
    <property type="match status" value="1"/>
</dbReference>
<dbReference type="InterPro" id="IPR036457">
    <property type="entry name" value="PPM-type-like_dom_sf"/>
</dbReference>
<dbReference type="PROSITE" id="PS51746">
    <property type="entry name" value="PPM_2"/>
    <property type="match status" value="1"/>
</dbReference>
<evidence type="ECO:0000313" key="2">
    <source>
        <dbReference type="EMBL" id="SDH83601.1"/>
    </source>
</evidence>
<dbReference type="PANTHER" id="PTHR13832:SF827">
    <property type="entry name" value="PROTEIN PHOSPHATASE 1L"/>
    <property type="match status" value="1"/>
</dbReference>